<sequence>MGRSISEILTRMQDSPTNVRFADLKKVCDHYFDRRGSATGSHVTYKTPWVGDPRVNIQNNNGKAKPYQVRQVLSAVNKIQTIRPEKED</sequence>
<organism evidence="1 2">
    <name type="scientific">Corynebacterium suedekumii</name>
    <dbReference type="NCBI Taxonomy" id="3049801"/>
    <lineage>
        <taxon>Bacteria</taxon>
        <taxon>Bacillati</taxon>
        <taxon>Actinomycetota</taxon>
        <taxon>Actinomycetes</taxon>
        <taxon>Mycobacteriales</taxon>
        <taxon>Corynebacteriaceae</taxon>
        <taxon>Corynebacterium</taxon>
    </lineage>
</organism>
<accession>A0ABY8VIH4</accession>
<reference evidence="1 2" key="1">
    <citation type="submission" date="2023-05" db="EMBL/GenBank/DDBJ databases">
        <title>Corynebacterium suedekumii sp. nov. and Corynebacterium breve sp. nov. isolated from raw cow's milk.</title>
        <authorList>
            <person name="Baer M.K."/>
            <person name="Mehl L."/>
            <person name="Hellmuth R."/>
            <person name="Marke G."/>
            <person name="Lipski A."/>
        </authorList>
    </citation>
    <scope>NUCLEOTIDE SEQUENCE [LARGE SCALE GENOMIC DNA]</scope>
    <source>
        <strain evidence="1 2">LM112</strain>
    </source>
</reference>
<evidence type="ECO:0000313" key="2">
    <source>
        <dbReference type="Proteomes" id="UP001238805"/>
    </source>
</evidence>
<dbReference type="RefSeq" id="WP_284874075.1">
    <property type="nucleotide sequence ID" value="NZ_CP126970.1"/>
</dbReference>
<evidence type="ECO:0000313" key="1">
    <source>
        <dbReference type="EMBL" id="WIM69481.1"/>
    </source>
</evidence>
<keyword evidence="2" id="KW-1185">Reference proteome</keyword>
<name>A0ABY8VIH4_9CORY</name>
<dbReference type="Proteomes" id="UP001238805">
    <property type="component" value="Chromosome"/>
</dbReference>
<dbReference type="EMBL" id="CP126970">
    <property type="protein sequence ID" value="WIM69481.1"/>
    <property type="molecule type" value="Genomic_DNA"/>
</dbReference>
<gene>
    <name evidence="1" type="ORF">QP029_09490</name>
</gene>
<proteinExistence type="predicted"/>
<protein>
    <submittedName>
        <fullName evidence="1">Toxin HicA</fullName>
    </submittedName>
</protein>